<dbReference type="RefSeq" id="WP_345398517.1">
    <property type="nucleotide sequence ID" value="NZ_BAABLA010000028.1"/>
</dbReference>
<evidence type="ECO:0000313" key="2">
    <source>
        <dbReference type="Proteomes" id="UP001596337"/>
    </source>
</evidence>
<reference evidence="2" key="1">
    <citation type="journal article" date="2019" name="Int. J. Syst. Evol. Microbiol.">
        <title>The Global Catalogue of Microorganisms (GCM) 10K type strain sequencing project: providing services to taxonomists for standard genome sequencing and annotation.</title>
        <authorList>
            <consortium name="The Broad Institute Genomics Platform"/>
            <consortium name="The Broad Institute Genome Sequencing Center for Infectious Disease"/>
            <person name="Wu L."/>
            <person name="Ma J."/>
        </authorList>
    </citation>
    <scope>NUCLEOTIDE SEQUENCE [LARGE SCALE GENOMIC DNA]</scope>
    <source>
        <strain evidence="2">KCTC 32255</strain>
    </source>
</reference>
<comment type="caution">
    <text evidence="1">The sequence shown here is derived from an EMBL/GenBank/DDBJ whole genome shotgun (WGS) entry which is preliminary data.</text>
</comment>
<sequence length="536" mass="58393">MEVVDVWTGQRANALQRALRFTNEAFAERLGVNLRTVAKWHAKPDVQLSPEMQEALDTVLFGATEQAKARFGLMMTAGTATDPDRNGETSTAKDKDLIAAEQRLNSDAHIAAALEWLDASAGWAPGTARKRVAAEVVQLDASELGDRTRSRGRVQRADVAAALSAFYGTPMDGHGTYRATYGDGREVATSVLTHADWLDIACPLQPDSDRAALVGSTSSEPLPLDDVSIDGAVRRTAETLGLNTTMVDAPLYRLIDVDVGKQRIGGAFGLTSFVQYALTMDLLEAELVDALAAGREPSADTLPLRTRLMPDTASVLDTRNRMCAGGALALTAIARPPSGRRTQPDYLLLVQERGGKVLNAASRLAVIPKCFHGPLTDYSDDTQIGSTLRRELEEELFGRDDVDSTVTSSQRHADPMHASRLSQPMAWLAAHDGTDHWQMECTGFGLNLVSGNFEFASLIVIHDETFWTTYGGDIAANWESESLRRYSSRDRNLLEDLIGDRAWSNEGLFALLQGLRRLAQVGGSRVDVPAIEWEVR</sequence>
<name>A0ABW2BZS2_9PSEU</name>
<keyword evidence="2" id="KW-1185">Reference proteome</keyword>
<protein>
    <submittedName>
        <fullName evidence="1">Transcriptional regulator</fullName>
    </submittedName>
</protein>
<organism evidence="1 2">
    <name type="scientific">Haloechinothrix salitolerans</name>
    <dbReference type="NCBI Taxonomy" id="926830"/>
    <lineage>
        <taxon>Bacteria</taxon>
        <taxon>Bacillati</taxon>
        <taxon>Actinomycetota</taxon>
        <taxon>Actinomycetes</taxon>
        <taxon>Pseudonocardiales</taxon>
        <taxon>Pseudonocardiaceae</taxon>
        <taxon>Haloechinothrix</taxon>
    </lineage>
</organism>
<proteinExistence type="predicted"/>
<dbReference type="EMBL" id="JBHSXX010000001">
    <property type="protein sequence ID" value="MFC6868378.1"/>
    <property type="molecule type" value="Genomic_DNA"/>
</dbReference>
<evidence type="ECO:0000313" key="1">
    <source>
        <dbReference type="EMBL" id="MFC6868378.1"/>
    </source>
</evidence>
<dbReference type="Proteomes" id="UP001596337">
    <property type="component" value="Unassembled WGS sequence"/>
</dbReference>
<accession>A0ABW2BZS2</accession>
<gene>
    <name evidence="1" type="ORF">ACFQGD_14635</name>
</gene>